<comment type="caution">
    <text evidence="5">The sequence shown here is derived from an EMBL/GenBank/DDBJ whole genome shotgun (WGS) entry which is preliminary data.</text>
</comment>
<protein>
    <recommendedName>
        <fullName evidence="1">site-specific DNA-methyltransferase (adenine-specific)</fullName>
        <ecNumber evidence="1">2.1.1.72</ecNumber>
    </recommendedName>
</protein>
<evidence type="ECO:0000256" key="3">
    <source>
        <dbReference type="ARBA" id="ARBA00022679"/>
    </source>
</evidence>
<dbReference type="SUPFAM" id="SSF53335">
    <property type="entry name" value="S-adenosyl-L-methionine-dependent methyltransferases"/>
    <property type="match status" value="1"/>
</dbReference>
<dbReference type="PANTHER" id="PTHR33841">
    <property type="entry name" value="DNA METHYLTRANSFERASE YEEA-RELATED"/>
    <property type="match status" value="1"/>
</dbReference>
<keyword evidence="3" id="KW-0808">Transferase</keyword>
<dbReference type="GO" id="GO:0009007">
    <property type="term" value="F:site-specific DNA-methyltransferase (adenine-specific) activity"/>
    <property type="evidence" value="ECO:0007669"/>
    <property type="project" value="UniProtKB-EC"/>
</dbReference>
<sequence length="957" mass="104377">MPRPRQKIDSASPSLGSKETIREEGVNTLFAQLLRDQGISARAERRSRGTTPDIRVTLKTGDTVLLECKWEDSVSQLENQLDTRLQQFPDALGVIGVLYPEGLKFLDDTREGLENAGDLEWWLHGSKGALATERLSRFGSPDDIADQLRVLALELEGSDRVVAAAGVIEHAVEQSAKQLSAHARISRRVKDMIAKTDQENDREKALRIGCLVIFNALAFHLRLASSNDDVPTVAEAWRDGIPGLYQAWRYICDNIDYVPVFDLASGILDILIDGPTELHEPVLSPLLKAIADTSQLEGHDLSGRLFHTLLTDAKFTGAYYTSVPAATLLTRLVFHDWPVGVDWSDHEFPASLNVADIACGTGTLLMAVAAEAERRHTEAGGQNVAALHKAMVEQALHGYDVQLSAVHFAATSLAMLNPSIQFDRINLYVMPLGADGDDVSLGSLDFLGENQAAVQYALSPDSMGGSGRTIRDAGRVAGSGPNGNREAELATLPDLDLAIMNPPFTRSVGGNLLFGSLPAPERRKLQNELSRRLKSRQATATAGLGAAFVAAASPKLRPGEGRLALVLPATVCTGPSWQQTRALIERDFTLDVVVISHDPQRWNFSDSTDLSEALLIATRRQPANGNGDAPEHRTTFVSLWQNPSGVLDAHRAAQVIIDTAPANVEATGASLLEVDGRHIGELLSIPESRLIGKKWAGVQFARADLTRSSLRLLDHGEVWVPGESTTGKIPLCPLGELGQIGPDRRRLVDGFDRTTSQTAYPMVEGHDTEQRMSLACTPDAYLSPLVSPKGGQRPGYGDHLWQQAGRLLVAERLWLETTRVIAMRSEARVLSNVWWPVKVDDISHEKALAVWLNSSLGLLTILAQRTSTRGGWVAMKKADLEVLPVLDSRAMSTERLQACAELFDSLIEDEFQRLPAMTDCPVRQRLDTGISKIMGLPDLDGLRRLLASEPVVSNRRL</sequence>
<organism evidence="5 6">
    <name type="scientific">Geodia barretti</name>
    <name type="common">Barrett's horny sponge</name>
    <dbReference type="NCBI Taxonomy" id="519541"/>
    <lineage>
        <taxon>Eukaryota</taxon>
        <taxon>Metazoa</taxon>
        <taxon>Porifera</taxon>
        <taxon>Demospongiae</taxon>
        <taxon>Heteroscleromorpha</taxon>
        <taxon>Tetractinellida</taxon>
        <taxon>Astrophorina</taxon>
        <taxon>Geodiidae</taxon>
        <taxon>Geodia</taxon>
    </lineage>
</organism>
<evidence type="ECO:0000256" key="1">
    <source>
        <dbReference type="ARBA" id="ARBA00011900"/>
    </source>
</evidence>
<reference evidence="5" key="1">
    <citation type="submission" date="2023-03" db="EMBL/GenBank/DDBJ databases">
        <authorList>
            <person name="Steffen K."/>
            <person name="Cardenas P."/>
        </authorList>
    </citation>
    <scope>NUCLEOTIDE SEQUENCE</scope>
</reference>
<evidence type="ECO:0000256" key="2">
    <source>
        <dbReference type="ARBA" id="ARBA00022603"/>
    </source>
</evidence>
<dbReference type="InterPro" id="IPR050953">
    <property type="entry name" value="N4_N6_ade-DNA_methylase"/>
</dbReference>
<proteinExistence type="predicted"/>
<comment type="catalytic activity">
    <reaction evidence="4">
        <text>a 2'-deoxyadenosine in DNA + S-adenosyl-L-methionine = an N(6)-methyl-2'-deoxyadenosine in DNA + S-adenosyl-L-homocysteine + H(+)</text>
        <dbReference type="Rhea" id="RHEA:15197"/>
        <dbReference type="Rhea" id="RHEA-COMP:12418"/>
        <dbReference type="Rhea" id="RHEA-COMP:12419"/>
        <dbReference type="ChEBI" id="CHEBI:15378"/>
        <dbReference type="ChEBI" id="CHEBI:57856"/>
        <dbReference type="ChEBI" id="CHEBI:59789"/>
        <dbReference type="ChEBI" id="CHEBI:90615"/>
        <dbReference type="ChEBI" id="CHEBI:90616"/>
        <dbReference type="EC" id="2.1.1.72"/>
    </reaction>
</comment>
<dbReference type="AlphaFoldDB" id="A0AA35TQ00"/>
<keyword evidence="2" id="KW-0489">Methyltransferase</keyword>
<dbReference type="GO" id="GO:0032259">
    <property type="term" value="P:methylation"/>
    <property type="evidence" value="ECO:0007669"/>
    <property type="project" value="UniProtKB-KW"/>
</dbReference>
<name>A0AA35TQ00_GEOBA</name>
<gene>
    <name evidence="5" type="ORF">GBAR_LOCUS28268</name>
</gene>
<dbReference type="EMBL" id="CASHTH010003953">
    <property type="protein sequence ID" value="CAI8051631.1"/>
    <property type="molecule type" value="Genomic_DNA"/>
</dbReference>
<dbReference type="EC" id="2.1.1.72" evidence="1"/>
<dbReference type="PRINTS" id="PR00507">
    <property type="entry name" value="N12N6MTFRASE"/>
</dbReference>
<evidence type="ECO:0000313" key="5">
    <source>
        <dbReference type="EMBL" id="CAI8051631.1"/>
    </source>
</evidence>
<accession>A0AA35TQ00</accession>
<dbReference type="Proteomes" id="UP001174909">
    <property type="component" value="Unassembled WGS sequence"/>
</dbReference>
<dbReference type="Gene3D" id="3.40.50.150">
    <property type="entry name" value="Vaccinia Virus protein VP39"/>
    <property type="match status" value="1"/>
</dbReference>
<dbReference type="PANTHER" id="PTHR33841:SF1">
    <property type="entry name" value="DNA METHYLTRANSFERASE A"/>
    <property type="match status" value="1"/>
</dbReference>
<keyword evidence="6" id="KW-1185">Reference proteome</keyword>
<dbReference type="InterPro" id="IPR029063">
    <property type="entry name" value="SAM-dependent_MTases_sf"/>
</dbReference>
<evidence type="ECO:0000313" key="6">
    <source>
        <dbReference type="Proteomes" id="UP001174909"/>
    </source>
</evidence>
<evidence type="ECO:0000256" key="4">
    <source>
        <dbReference type="ARBA" id="ARBA00047942"/>
    </source>
</evidence>